<dbReference type="PROSITE" id="PS50005">
    <property type="entry name" value="TPR"/>
    <property type="match status" value="1"/>
</dbReference>
<dbReference type="Gene3D" id="1.25.40.10">
    <property type="entry name" value="Tetratricopeptide repeat domain"/>
    <property type="match status" value="1"/>
</dbReference>
<reference evidence="3 4" key="1">
    <citation type="submission" date="2017-09" db="EMBL/GenBank/DDBJ databases">
        <title>Genomics of the genus Arcobacter.</title>
        <authorList>
            <person name="Perez-Cataluna A."/>
            <person name="Figueras M.J."/>
            <person name="Salas-Masso N."/>
        </authorList>
    </citation>
    <scope>NUCLEOTIDE SEQUENCE [LARGE SCALE GENOMIC DNA]</scope>
    <source>
        <strain evidence="3 4">CECT 7834</strain>
    </source>
</reference>
<accession>A0AA94FFX0</accession>
<keyword evidence="1" id="KW-0802">TPR repeat</keyword>
<feature type="repeat" description="TPR" evidence="1">
    <location>
        <begin position="701"/>
        <end position="734"/>
    </location>
</feature>
<dbReference type="SUPFAM" id="SSF52540">
    <property type="entry name" value="P-loop containing nucleoside triphosphate hydrolases"/>
    <property type="match status" value="1"/>
</dbReference>
<organism evidence="3 4">
    <name type="scientific">Arcobacter cloacae</name>
    <dbReference type="NCBI Taxonomy" id="1054034"/>
    <lineage>
        <taxon>Bacteria</taxon>
        <taxon>Pseudomonadati</taxon>
        <taxon>Campylobacterota</taxon>
        <taxon>Epsilonproteobacteria</taxon>
        <taxon>Campylobacterales</taxon>
        <taxon>Arcobacteraceae</taxon>
        <taxon>Arcobacter</taxon>
    </lineage>
</organism>
<dbReference type="InterPro" id="IPR057574">
    <property type="entry name" value="nSTAND_NTPase5_dom"/>
</dbReference>
<sequence length="869" mass="102425">MEKKLCFEKHKSLLKKIQNGDVSLMTGAGFSIGATIKNEDMLSTNALIDKILNEILELDEENSERIKKRKNLKQICQLAIDKITENEFNNKLTRWFSNCTPTTFHKDYTTVNWKEIFTLNIDDVLENTYKDCDIELQIYNTKKQPQKIVADNITPYYKLHGDVRNKSEGFVFSDKQYLTKLIDPKDSYNFLKLGEALYMDTICIIGTKLDEIDLDIYVERFGKGMGSELPIEKIYYISRTIYPEDELELSKRNIVCIEETAESFIKKVLEFISLNEKKENKFKIVKKVPIEKTLENIGFKLENNLKKRYTNEQIATHKPINFYTGFEAKWIDIISQADVILTNTEDLKKEINTNSNFNLYLLLGKSGNGKTTSLKRLIYDYSINNDYYVLVHDENVQLYDNNAEKLAEFINKNDKKVIIFFDNGSWAFNFTSRLYDYLLEEKSVSVVISSRIPEYYREMRNLLNIPQVIYNFDQLISKNDAGKIVLKLEEKGYLGKLIDFKTLDERVNYFLKNSKNSKFDLFSSLIKSTSGRGFYNSINLKVIEKMQDKENALFLIVLSIFDSFGSYHLPLNLYLNIFKNKITNLHKTITECSDLLNHNNIHDYKNLNINIRPRGSFVTKSILNYVKKHFEQKEIFNITKEILVYISLNYDVNFNKGKNLYTEVTHTLLVSKLYYKYFEIKDKKLSDNFYYSLSSYFNANSDFWLQYARMEMKLKDFDSAKIHLEQASTLNPSSYKIQHTIGQWHMFYAIRISDYNLAKEEFEKGEKIMIAQLPINDAYPVHSYIDGFMQLHKRFNFDLDSKKIKYLYSIIMDSLKRFNNHALLLIIWKKFYKFLERNKKLYMIKTSLEDKKILDSIDITKDAEEQYLI</sequence>
<evidence type="ECO:0000256" key="1">
    <source>
        <dbReference type="PROSITE-ProRule" id="PRU00339"/>
    </source>
</evidence>
<dbReference type="InterPro" id="IPR011990">
    <property type="entry name" value="TPR-like_helical_dom_sf"/>
</dbReference>
<evidence type="ECO:0000313" key="4">
    <source>
        <dbReference type="Proteomes" id="UP000290378"/>
    </source>
</evidence>
<proteinExistence type="predicted"/>
<dbReference type="EMBL" id="NXII01000003">
    <property type="protein sequence ID" value="RXI42491.1"/>
    <property type="molecule type" value="Genomic_DNA"/>
</dbReference>
<dbReference type="SUPFAM" id="SSF48452">
    <property type="entry name" value="TPR-like"/>
    <property type="match status" value="1"/>
</dbReference>
<dbReference type="Pfam" id="PF13289">
    <property type="entry name" value="SIR2_2"/>
    <property type="match status" value="1"/>
</dbReference>
<dbReference type="AlphaFoldDB" id="A0AA94FFX0"/>
<name>A0AA94FFX0_9BACT</name>
<dbReference type="Gene3D" id="3.40.50.300">
    <property type="entry name" value="P-loop containing nucleotide triphosphate hydrolases"/>
    <property type="match status" value="1"/>
</dbReference>
<dbReference type="Proteomes" id="UP000290378">
    <property type="component" value="Unassembled WGS sequence"/>
</dbReference>
<dbReference type="InterPro" id="IPR019734">
    <property type="entry name" value="TPR_rpt"/>
</dbReference>
<keyword evidence="4" id="KW-1185">Reference proteome</keyword>
<comment type="caution">
    <text evidence="3">The sequence shown here is derived from an EMBL/GenBank/DDBJ whole genome shotgun (WGS) entry which is preliminary data.</text>
</comment>
<dbReference type="InterPro" id="IPR027417">
    <property type="entry name" value="P-loop_NTPase"/>
</dbReference>
<dbReference type="Pfam" id="PF25199">
    <property type="entry name" value="nSTAND_NTPase5"/>
    <property type="match status" value="1"/>
</dbReference>
<gene>
    <name evidence="3" type="ORF">CP963_03030</name>
</gene>
<dbReference type="RefSeq" id="WP_129012819.1">
    <property type="nucleotide sequence ID" value="NZ_CBCSEI010000001.1"/>
</dbReference>
<evidence type="ECO:0000259" key="2">
    <source>
        <dbReference type="Pfam" id="PF25199"/>
    </source>
</evidence>
<protein>
    <recommendedName>
        <fullName evidence="2">Novel STAND NTPase 5 domain-containing protein</fullName>
    </recommendedName>
</protein>
<feature type="domain" description="Novel STAND NTPase 5" evidence="2">
    <location>
        <begin position="321"/>
        <end position="455"/>
    </location>
</feature>
<evidence type="ECO:0000313" key="3">
    <source>
        <dbReference type="EMBL" id="RXI42491.1"/>
    </source>
</evidence>